<dbReference type="SUPFAM" id="SSF46689">
    <property type="entry name" value="Homeodomain-like"/>
    <property type="match status" value="1"/>
</dbReference>
<name>A0A3P7PG16_9FIRM</name>
<gene>
    <name evidence="4" type="ORF">PATL70BA_3075</name>
</gene>
<dbReference type="Gene3D" id="1.10.357.10">
    <property type="entry name" value="Tetracycline Repressor, domain 2"/>
    <property type="match status" value="1"/>
</dbReference>
<dbReference type="SUPFAM" id="SSF48498">
    <property type="entry name" value="Tetracyclin repressor-like, C-terminal domain"/>
    <property type="match status" value="1"/>
</dbReference>
<dbReference type="InterPro" id="IPR001647">
    <property type="entry name" value="HTH_TetR"/>
</dbReference>
<dbReference type="PANTHER" id="PTHR43479:SF11">
    <property type="entry name" value="ACREF_ENVCD OPERON REPRESSOR-RELATED"/>
    <property type="match status" value="1"/>
</dbReference>
<evidence type="ECO:0000256" key="2">
    <source>
        <dbReference type="PROSITE-ProRule" id="PRU00335"/>
    </source>
</evidence>
<keyword evidence="1 2" id="KW-0238">DNA-binding</keyword>
<evidence type="ECO:0000313" key="5">
    <source>
        <dbReference type="Proteomes" id="UP000279029"/>
    </source>
</evidence>
<accession>A0A3P7PG16</accession>
<feature type="DNA-binding region" description="H-T-H motif" evidence="2">
    <location>
        <begin position="25"/>
        <end position="44"/>
    </location>
</feature>
<dbReference type="RefSeq" id="WP_125138044.1">
    <property type="nucleotide sequence ID" value="NZ_LR130778.1"/>
</dbReference>
<dbReference type="EMBL" id="LR130778">
    <property type="protein sequence ID" value="VDN48993.1"/>
    <property type="molecule type" value="Genomic_DNA"/>
</dbReference>
<keyword evidence="5" id="KW-1185">Reference proteome</keyword>
<dbReference type="AlphaFoldDB" id="A0A3P7PG16"/>
<protein>
    <recommendedName>
        <fullName evidence="3">HTH tetR-type domain-containing protein</fullName>
    </recommendedName>
</protein>
<dbReference type="InterPro" id="IPR036271">
    <property type="entry name" value="Tet_transcr_reg_TetR-rel_C_sf"/>
</dbReference>
<organism evidence="4 5">
    <name type="scientific">Petrocella atlantisensis</name>
    <dbReference type="NCBI Taxonomy" id="2173034"/>
    <lineage>
        <taxon>Bacteria</taxon>
        <taxon>Bacillati</taxon>
        <taxon>Bacillota</taxon>
        <taxon>Clostridia</taxon>
        <taxon>Lachnospirales</taxon>
        <taxon>Vallitaleaceae</taxon>
        <taxon>Petrocella</taxon>
    </lineage>
</organism>
<evidence type="ECO:0000256" key="1">
    <source>
        <dbReference type="ARBA" id="ARBA00023125"/>
    </source>
</evidence>
<evidence type="ECO:0000313" key="4">
    <source>
        <dbReference type="EMBL" id="VDN48993.1"/>
    </source>
</evidence>
<dbReference type="Pfam" id="PF00440">
    <property type="entry name" value="TetR_N"/>
    <property type="match status" value="1"/>
</dbReference>
<dbReference type="InterPro" id="IPR009057">
    <property type="entry name" value="Homeodomain-like_sf"/>
</dbReference>
<dbReference type="Proteomes" id="UP000279029">
    <property type="component" value="Chromosome"/>
</dbReference>
<dbReference type="PROSITE" id="PS50977">
    <property type="entry name" value="HTH_TETR_2"/>
    <property type="match status" value="1"/>
</dbReference>
<dbReference type="InterPro" id="IPR050624">
    <property type="entry name" value="HTH-type_Tx_Regulator"/>
</dbReference>
<feature type="domain" description="HTH tetR-type" evidence="3">
    <location>
        <begin position="2"/>
        <end position="62"/>
    </location>
</feature>
<sequence length="200" mass="23894">MIKRKDKILISAIDLLYSEGVSGVTTKNLARLEKVTEPALYRQYKNKQEILNHIVEAYAQYDEKIINTILESRLSGYEVIRYYIKRFIEFYENYVELTTVMFSMDLYYYHETTKARMEEIVNKRISFLENLITLNKDILLKNTGYNSEEMASMIHGTLFAQIYEWRMTGMHYALKERALDYIMKLLKSTNEYEHINEIDK</sequence>
<dbReference type="OrthoDB" id="9808476at2"/>
<dbReference type="GO" id="GO:0003677">
    <property type="term" value="F:DNA binding"/>
    <property type="evidence" value="ECO:0007669"/>
    <property type="project" value="UniProtKB-UniRule"/>
</dbReference>
<dbReference type="PANTHER" id="PTHR43479">
    <property type="entry name" value="ACREF/ENVCD OPERON REPRESSOR-RELATED"/>
    <property type="match status" value="1"/>
</dbReference>
<dbReference type="KEGG" id="cbar:PATL70BA_3075"/>
<evidence type="ECO:0000259" key="3">
    <source>
        <dbReference type="PROSITE" id="PS50977"/>
    </source>
</evidence>
<reference evidence="4 5" key="1">
    <citation type="submission" date="2018-09" db="EMBL/GenBank/DDBJ databases">
        <authorList>
            <person name="Postec A."/>
        </authorList>
    </citation>
    <scope>NUCLEOTIDE SEQUENCE [LARGE SCALE GENOMIC DNA]</scope>
    <source>
        <strain evidence="4">70B-A</strain>
    </source>
</reference>
<proteinExistence type="predicted"/>